<evidence type="ECO:0000313" key="2">
    <source>
        <dbReference type="Proteomes" id="UP001500742"/>
    </source>
</evidence>
<evidence type="ECO:0000313" key="1">
    <source>
        <dbReference type="EMBL" id="GAA3982107.1"/>
    </source>
</evidence>
<dbReference type="RefSeq" id="WP_259093769.1">
    <property type="nucleotide sequence ID" value="NZ_BAAAZC010000026.1"/>
</dbReference>
<gene>
    <name evidence="1" type="ORF">GCM10022210_36920</name>
</gene>
<name>A0ABP7QHV0_9SPHI</name>
<dbReference type="Proteomes" id="UP001500742">
    <property type="component" value="Unassembled WGS sequence"/>
</dbReference>
<organism evidence="1 2">
    <name type="scientific">Mucilaginibacter dorajii</name>
    <dbReference type="NCBI Taxonomy" id="692994"/>
    <lineage>
        <taxon>Bacteria</taxon>
        <taxon>Pseudomonadati</taxon>
        <taxon>Bacteroidota</taxon>
        <taxon>Sphingobacteriia</taxon>
        <taxon>Sphingobacteriales</taxon>
        <taxon>Sphingobacteriaceae</taxon>
        <taxon>Mucilaginibacter</taxon>
    </lineage>
</organism>
<comment type="caution">
    <text evidence="1">The sequence shown here is derived from an EMBL/GenBank/DDBJ whole genome shotgun (WGS) entry which is preliminary data.</text>
</comment>
<protein>
    <submittedName>
        <fullName evidence="1">Uncharacterized protein</fullName>
    </submittedName>
</protein>
<sequence length="201" mass="21072">MGQFASLTNLTMPEVVSLFVQSVQDTAVALSDLNVIIQGLTPPSLGTPPPVYTDLSQAATAAISAANSDSAVLFPAIFPAILLPPSSQDAGVVLNYQPAGDTSLLTNQIMDDFLNWGIQQPKSEVVLMANSLQSQVDSSDFTPSTTYGVLDINNASPLEQILGWVAAFGVCRTGYNPDGGFTQAVIYSFRAAVGVSELVTL</sequence>
<reference evidence="2" key="1">
    <citation type="journal article" date="2019" name="Int. J. Syst. Evol. Microbiol.">
        <title>The Global Catalogue of Microorganisms (GCM) 10K type strain sequencing project: providing services to taxonomists for standard genome sequencing and annotation.</title>
        <authorList>
            <consortium name="The Broad Institute Genomics Platform"/>
            <consortium name="The Broad Institute Genome Sequencing Center for Infectious Disease"/>
            <person name="Wu L."/>
            <person name="Ma J."/>
        </authorList>
    </citation>
    <scope>NUCLEOTIDE SEQUENCE [LARGE SCALE GENOMIC DNA]</scope>
    <source>
        <strain evidence="2">JCM 16601</strain>
    </source>
</reference>
<keyword evidence="2" id="KW-1185">Reference proteome</keyword>
<dbReference type="EMBL" id="BAAAZC010000026">
    <property type="protein sequence ID" value="GAA3982107.1"/>
    <property type="molecule type" value="Genomic_DNA"/>
</dbReference>
<accession>A0ABP7QHV0</accession>
<proteinExistence type="predicted"/>